<proteinExistence type="predicted"/>
<dbReference type="SUPFAM" id="SSF75304">
    <property type="entry name" value="Amidase signature (AS) enzymes"/>
    <property type="match status" value="1"/>
</dbReference>
<dbReference type="GO" id="GO:0009062">
    <property type="term" value="P:fatty acid catabolic process"/>
    <property type="evidence" value="ECO:0007669"/>
    <property type="project" value="TreeGrafter"/>
</dbReference>
<dbReference type="InterPro" id="IPR023631">
    <property type="entry name" value="Amidase_dom"/>
</dbReference>
<evidence type="ECO:0000313" key="3">
    <source>
        <dbReference type="Proteomes" id="UP000005237"/>
    </source>
</evidence>
<dbReference type="PANTHER" id="PTHR45847">
    <property type="entry name" value="FATTY ACID AMIDE HYDROLASE"/>
    <property type="match status" value="1"/>
</dbReference>
<evidence type="ECO:0000259" key="1">
    <source>
        <dbReference type="Pfam" id="PF01425"/>
    </source>
</evidence>
<dbReference type="InterPro" id="IPR036928">
    <property type="entry name" value="AS_sf"/>
</dbReference>
<feature type="domain" description="Amidase" evidence="1">
    <location>
        <begin position="129"/>
        <end position="327"/>
    </location>
</feature>
<dbReference type="AlphaFoldDB" id="A0A8R1HHA3"/>
<dbReference type="Gene3D" id="3.90.1300.10">
    <property type="entry name" value="Amidase signature (AS) domain"/>
    <property type="match status" value="2"/>
</dbReference>
<protein>
    <recommendedName>
        <fullName evidence="1">Amidase domain-containing protein</fullName>
    </recommendedName>
</protein>
<reference evidence="3" key="1">
    <citation type="submission" date="2010-08" db="EMBL/GenBank/DDBJ databases">
        <authorList>
            <consortium name="Caenorhabditis japonica Sequencing Consortium"/>
            <person name="Wilson R.K."/>
        </authorList>
    </citation>
    <scope>NUCLEOTIDE SEQUENCE [LARGE SCALE GENOMIC DNA]</scope>
    <source>
        <strain evidence="3">DF5081</strain>
    </source>
</reference>
<dbReference type="Proteomes" id="UP000005237">
    <property type="component" value="Unassembled WGS sequence"/>
</dbReference>
<organism evidence="2 3">
    <name type="scientific">Caenorhabditis japonica</name>
    <dbReference type="NCBI Taxonomy" id="281687"/>
    <lineage>
        <taxon>Eukaryota</taxon>
        <taxon>Metazoa</taxon>
        <taxon>Ecdysozoa</taxon>
        <taxon>Nematoda</taxon>
        <taxon>Chromadorea</taxon>
        <taxon>Rhabditida</taxon>
        <taxon>Rhabditina</taxon>
        <taxon>Rhabditomorpha</taxon>
        <taxon>Rhabditoidea</taxon>
        <taxon>Rhabditidae</taxon>
        <taxon>Peloderinae</taxon>
        <taxon>Caenorhabditis</taxon>
    </lineage>
</organism>
<dbReference type="InterPro" id="IPR052096">
    <property type="entry name" value="Endocannabinoid_amidase"/>
</dbReference>
<reference evidence="2" key="2">
    <citation type="submission" date="2022-06" db="UniProtKB">
        <authorList>
            <consortium name="EnsemblMetazoa"/>
        </authorList>
    </citation>
    <scope>IDENTIFICATION</scope>
    <source>
        <strain evidence="2">DF5081</strain>
    </source>
</reference>
<dbReference type="GO" id="GO:0017064">
    <property type="term" value="F:fatty acid amide hydrolase activity"/>
    <property type="evidence" value="ECO:0007669"/>
    <property type="project" value="TreeGrafter"/>
</dbReference>
<name>A0A8R1HHA3_CAEJA</name>
<dbReference type="GO" id="GO:0004040">
    <property type="term" value="F:amidase activity"/>
    <property type="evidence" value="ECO:0007669"/>
    <property type="project" value="TreeGrafter"/>
</dbReference>
<dbReference type="PANTHER" id="PTHR45847:SF6">
    <property type="entry name" value="FATTY ACID AMIDE HYDROLASE"/>
    <property type="match status" value="1"/>
</dbReference>
<dbReference type="Pfam" id="PF01425">
    <property type="entry name" value="Amidase"/>
    <property type="match status" value="1"/>
</dbReference>
<dbReference type="EnsemblMetazoa" id="CJA00393a.1">
    <property type="protein sequence ID" value="CJA00393a.1"/>
    <property type="gene ID" value="WBGene00119597"/>
</dbReference>
<keyword evidence="3" id="KW-1185">Reference proteome</keyword>
<evidence type="ECO:0000313" key="2">
    <source>
        <dbReference type="EnsemblMetazoa" id="CJA00393a.1"/>
    </source>
</evidence>
<accession>A0A8R1HHA3</accession>
<sequence length="461" mass="51397">MSEEFENERKEGFETFRKLSAPENLVNDTRLFDEKLTEIEIEELFRDIVALKLHSLIDRLQAKNGLNAYTVLCAYAHKMLESQNRLNCVTEVILEAFDTAAASDKLWYNSEQKPPLYGVPFCVKCNFEIPFVFTNTSQGFFSSNNPHSPYGTTRNPWALDCTPGGSSGGEAALVADGGAPFGSGTDLVGSLRISAAFCGLVTLKPTQNRLHVSNDYGYGFYTRNVLDLILLLKLVIGSPEYRELEPKSSPSPLKFVEKTGKYRIGFFDEDGFNSPVPSNRRAVLDTVDQLKKDGHDVVRFEIENIDPKFSPFHVASMLFKDLTSKNDKNSYLNRYKNEPNDTFVERFATISSVNHISCFLAPAIPHNYPSQLSNTVLSTGLFNLLDFPAGIVPVGNVTAEDMADLSDEKIFPINDLLLKKQREACANSEAMPIAVQVVGLPNEEEIVLEVMKIVEGFNENK</sequence>